<evidence type="ECO:0000313" key="4">
    <source>
        <dbReference type="EMBL" id="RLE51173.1"/>
    </source>
</evidence>
<dbReference type="PANTHER" id="PTHR35901">
    <property type="entry name" value="RIBONUCLEASE VAPC3"/>
    <property type="match status" value="1"/>
</dbReference>
<gene>
    <name evidence="3" type="ORF">DRJ31_06565</name>
    <name evidence="4" type="ORF">DRJ33_06390</name>
</gene>
<dbReference type="InterPro" id="IPR051619">
    <property type="entry name" value="TypeII_TA_RNase_PINc/VapC"/>
</dbReference>
<dbReference type="Proteomes" id="UP000272051">
    <property type="component" value="Unassembled WGS sequence"/>
</dbReference>
<dbReference type="AlphaFoldDB" id="A0A497ENH8"/>
<dbReference type="Proteomes" id="UP000278475">
    <property type="component" value="Unassembled WGS sequence"/>
</dbReference>
<dbReference type="Gene3D" id="3.40.50.1010">
    <property type="entry name" value="5'-nuclease"/>
    <property type="match status" value="1"/>
</dbReference>
<name>A0A497ENH8_9CREN</name>
<dbReference type="EMBL" id="QMQX01000126">
    <property type="protein sequence ID" value="RLE51173.1"/>
    <property type="molecule type" value="Genomic_DNA"/>
</dbReference>
<dbReference type="EMBL" id="QMQV01000060">
    <property type="protein sequence ID" value="RLE48756.1"/>
    <property type="molecule type" value="Genomic_DNA"/>
</dbReference>
<protein>
    <recommendedName>
        <fullName evidence="2">PIN domain-containing protein</fullName>
    </recommendedName>
</protein>
<proteinExistence type="predicted"/>
<evidence type="ECO:0000259" key="2">
    <source>
        <dbReference type="Pfam" id="PF01850"/>
    </source>
</evidence>
<sequence>MSYLFDSCALLNSIRLYGKAMVRFIEENRCCVLTLTYYEVGNALWKESYFLKRLSLDEAAEVLKLVDMLLSRLEIIDVFALRLGIETSTIAFQTGLTFYDASYLLVAKKRSMQLVSDDERLINVSKNVGVKCLRSGDLPIKAS</sequence>
<dbReference type="CDD" id="cd09873">
    <property type="entry name" value="PIN_Pae0151-like"/>
    <property type="match status" value="1"/>
</dbReference>
<dbReference type="Pfam" id="PF01850">
    <property type="entry name" value="PIN"/>
    <property type="match status" value="1"/>
</dbReference>
<dbReference type="SUPFAM" id="SSF88723">
    <property type="entry name" value="PIN domain-like"/>
    <property type="match status" value="1"/>
</dbReference>
<evidence type="ECO:0000313" key="3">
    <source>
        <dbReference type="EMBL" id="RLE48756.1"/>
    </source>
</evidence>
<feature type="domain" description="PIN" evidence="2">
    <location>
        <begin position="17"/>
        <end position="126"/>
    </location>
</feature>
<evidence type="ECO:0000313" key="5">
    <source>
        <dbReference type="Proteomes" id="UP000272051"/>
    </source>
</evidence>
<dbReference type="InterPro" id="IPR029060">
    <property type="entry name" value="PIN-like_dom_sf"/>
</dbReference>
<dbReference type="PANTHER" id="PTHR35901:SF1">
    <property type="entry name" value="EXONUCLEASE VAPC9"/>
    <property type="match status" value="1"/>
</dbReference>
<evidence type="ECO:0000313" key="6">
    <source>
        <dbReference type="Proteomes" id="UP000278475"/>
    </source>
</evidence>
<comment type="caution">
    <text evidence="3">The sequence shown here is derived from an EMBL/GenBank/DDBJ whole genome shotgun (WGS) entry which is preliminary data.</text>
</comment>
<dbReference type="InterPro" id="IPR002716">
    <property type="entry name" value="PIN_dom"/>
</dbReference>
<accession>A0A497ENH8</accession>
<evidence type="ECO:0000256" key="1">
    <source>
        <dbReference type="ARBA" id="ARBA00022842"/>
    </source>
</evidence>
<organism evidence="3 6">
    <name type="scientific">Thermoproteota archaeon</name>
    <dbReference type="NCBI Taxonomy" id="2056631"/>
    <lineage>
        <taxon>Archaea</taxon>
        <taxon>Thermoproteota</taxon>
    </lineage>
</organism>
<dbReference type="InterPro" id="IPR044153">
    <property type="entry name" value="PIN_Pae0151-like"/>
</dbReference>
<keyword evidence="1" id="KW-0460">Magnesium</keyword>
<reference evidence="5 6" key="1">
    <citation type="submission" date="2018-06" db="EMBL/GenBank/DDBJ databases">
        <title>Extensive metabolic versatility and redundancy in microbially diverse, dynamic hydrothermal sediments.</title>
        <authorList>
            <person name="Dombrowski N."/>
            <person name="Teske A."/>
            <person name="Baker B.J."/>
        </authorList>
    </citation>
    <scope>NUCLEOTIDE SEQUENCE [LARGE SCALE GENOMIC DNA]</scope>
    <source>
        <strain evidence="4">B34_G17</strain>
        <strain evidence="3">B66_G16</strain>
    </source>
</reference>